<sequence>MQHTEAQVASAGIDPSQLTLELTESAMLADFDVAMQTQHRLSTIGFRLALDGFGTGYSSLAYLQQLPLDELKIDQAFISALQPPSPIHWLASSSMSAVVWA</sequence>
<keyword evidence="3" id="KW-1185">Reference proteome</keyword>
<dbReference type="SUPFAM" id="SSF141868">
    <property type="entry name" value="EAL domain-like"/>
    <property type="match status" value="1"/>
</dbReference>
<dbReference type="InterPro" id="IPR050706">
    <property type="entry name" value="Cyclic-di-GMP_PDE-like"/>
</dbReference>
<reference evidence="3" key="1">
    <citation type="journal article" date="2019" name="Int. J. Syst. Evol. Microbiol.">
        <title>The Global Catalogue of Microorganisms (GCM) 10K type strain sequencing project: providing services to taxonomists for standard genome sequencing and annotation.</title>
        <authorList>
            <consortium name="The Broad Institute Genomics Platform"/>
            <consortium name="The Broad Institute Genome Sequencing Center for Infectious Disease"/>
            <person name="Wu L."/>
            <person name="Ma J."/>
        </authorList>
    </citation>
    <scope>NUCLEOTIDE SEQUENCE [LARGE SCALE GENOMIC DNA]</scope>
    <source>
        <strain evidence="3">KCTC 22232</strain>
    </source>
</reference>
<dbReference type="PANTHER" id="PTHR33121:SF71">
    <property type="entry name" value="OXYGEN SENSOR PROTEIN DOSP"/>
    <property type="match status" value="1"/>
</dbReference>
<evidence type="ECO:0000259" key="1">
    <source>
        <dbReference type="PROSITE" id="PS50883"/>
    </source>
</evidence>
<dbReference type="RefSeq" id="WP_229792774.1">
    <property type="nucleotide sequence ID" value="NZ_BMXT01000001.1"/>
</dbReference>
<evidence type="ECO:0000313" key="2">
    <source>
        <dbReference type="EMBL" id="GGY21042.1"/>
    </source>
</evidence>
<dbReference type="Gene3D" id="3.20.20.450">
    <property type="entry name" value="EAL domain"/>
    <property type="match status" value="1"/>
</dbReference>
<dbReference type="EMBL" id="BMXT01000001">
    <property type="protein sequence ID" value="GGY21042.1"/>
    <property type="molecule type" value="Genomic_DNA"/>
</dbReference>
<dbReference type="Pfam" id="PF00563">
    <property type="entry name" value="EAL"/>
    <property type="match status" value="1"/>
</dbReference>
<proteinExistence type="predicted"/>
<protein>
    <recommendedName>
        <fullName evidence="1">EAL domain-containing protein</fullName>
    </recommendedName>
</protein>
<dbReference type="CDD" id="cd01948">
    <property type="entry name" value="EAL"/>
    <property type="match status" value="1"/>
</dbReference>
<gene>
    <name evidence="2" type="ORF">GCM10008098_12160</name>
</gene>
<dbReference type="Proteomes" id="UP000621898">
    <property type="component" value="Unassembled WGS sequence"/>
</dbReference>
<name>A0ABQ2ZS90_9GAMM</name>
<comment type="caution">
    <text evidence="2">The sequence shown here is derived from an EMBL/GenBank/DDBJ whole genome shotgun (WGS) entry which is preliminary data.</text>
</comment>
<accession>A0ABQ2ZS90</accession>
<dbReference type="PANTHER" id="PTHR33121">
    <property type="entry name" value="CYCLIC DI-GMP PHOSPHODIESTERASE PDEF"/>
    <property type="match status" value="1"/>
</dbReference>
<evidence type="ECO:0000313" key="3">
    <source>
        <dbReference type="Proteomes" id="UP000621898"/>
    </source>
</evidence>
<feature type="domain" description="EAL" evidence="1">
    <location>
        <begin position="1"/>
        <end position="101"/>
    </location>
</feature>
<dbReference type="InterPro" id="IPR035919">
    <property type="entry name" value="EAL_sf"/>
</dbReference>
<organism evidence="2 3">
    <name type="scientific">Rhodanobacter panaciterrae</name>
    <dbReference type="NCBI Taxonomy" id="490572"/>
    <lineage>
        <taxon>Bacteria</taxon>
        <taxon>Pseudomonadati</taxon>
        <taxon>Pseudomonadota</taxon>
        <taxon>Gammaproteobacteria</taxon>
        <taxon>Lysobacterales</taxon>
        <taxon>Rhodanobacteraceae</taxon>
        <taxon>Rhodanobacter</taxon>
    </lineage>
</organism>
<dbReference type="PROSITE" id="PS50883">
    <property type="entry name" value="EAL"/>
    <property type="match status" value="1"/>
</dbReference>
<dbReference type="InterPro" id="IPR001633">
    <property type="entry name" value="EAL_dom"/>
</dbReference>